<keyword evidence="3" id="KW-1185">Reference proteome</keyword>
<dbReference type="PANTHER" id="PTHR34614:SF2">
    <property type="entry name" value="TRANSPOSASE IS4-LIKE DOMAIN-CONTAINING PROTEIN"/>
    <property type="match status" value="1"/>
</dbReference>
<dbReference type="NCBIfam" id="NF033559">
    <property type="entry name" value="transpos_IS1634"/>
    <property type="match status" value="1"/>
</dbReference>
<reference evidence="3" key="1">
    <citation type="journal article" date="2019" name="Int. J. Syst. Evol. Microbiol.">
        <title>The Global Catalogue of Microorganisms (GCM) 10K type strain sequencing project: providing services to taxonomists for standard genome sequencing and annotation.</title>
        <authorList>
            <consortium name="The Broad Institute Genomics Platform"/>
            <consortium name="The Broad Institute Genome Sequencing Center for Infectious Disease"/>
            <person name="Wu L."/>
            <person name="Ma J."/>
        </authorList>
    </citation>
    <scope>NUCLEOTIDE SEQUENCE [LARGE SCALE GENOMIC DNA]</scope>
    <source>
        <strain evidence="3">JCM 17809</strain>
    </source>
</reference>
<organism evidence="2 3">
    <name type="scientific">Fodinibacter luteus</name>
    <dbReference type="NCBI Taxonomy" id="552064"/>
    <lineage>
        <taxon>Bacteria</taxon>
        <taxon>Bacillati</taxon>
        <taxon>Actinomycetota</taxon>
        <taxon>Actinomycetes</taxon>
        <taxon>Micrococcales</taxon>
        <taxon>Intrasporangiaceae</taxon>
        <taxon>Fodinibacter (ex Wang et al. 2009)</taxon>
    </lineage>
</organism>
<evidence type="ECO:0000259" key="1">
    <source>
        <dbReference type="Pfam" id="PF01609"/>
    </source>
</evidence>
<dbReference type="RefSeq" id="WP_345206743.1">
    <property type="nucleotide sequence ID" value="NZ_BAABGM010000015.1"/>
</dbReference>
<dbReference type="Proteomes" id="UP001500945">
    <property type="component" value="Unassembled WGS sequence"/>
</dbReference>
<evidence type="ECO:0000313" key="2">
    <source>
        <dbReference type="EMBL" id="GAA4408675.1"/>
    </source>
</evidence>
<dbReference type="InterPro" id="IPR012337">
    <property type="entry name" value="RNaseH-like_sf"/>
</dbReference>
<dbReference type="InterPro" id="IPR047654">
    <property type="entry name" value="IS1634_transpos"/>
</dbReference>
<protein>
    <submittedName>
        <fullName evidence="2">IS1634-like element ISMsm6 family transposase</fullName>
    </submittedName>
</protein>
<dbReference type="PANTHER" id="PTHR34614">
    <property type="match status" value="1"/>
</dbReference>
<dbReference type="InterPro" id="IPR002559">
    <property type="entry name" value="Transposase_11"/>
</dbReference>
<feature type="domain" description="Transposase IS4-like" evidence="1">
    <location>
        <begin position="196"/>
        <end position="486"/>
    </location>
</feature>
<accession>A0ABP8KJJ2</accession>
<comment type="caution">
    <text evidence="2">The sequence shown here is derived from an EMBL/GenBank/DDBJ whole genome shotgun (WGS) entry which is preliminary data.</text>
</comment>
<gene>
    <name evidence="2" type="ORF">GCM10023168_26410</name>
</gene>
<name>A0ABP8KJJ2_9MICO</name>
<evidence type="ECO:0000313" key="3">
    <source>
        <dbReference type="Proteomes" id="UP001500945"/>
    </source>
</evidence>
<sequence>MAWVRRVRTASGATAVQIAESVGGRRRIVRHVGSARDEAELGLLMEQARRLLADDRQGVLDLGLTPMAAKAVMVAPPGLPGLFADPASPSPARVMVPRSRVLKTSSGVLYEALAGVYTSLGFDVVGDDSFRDLVIARIVEPTSLLDIDRVLAGLGRRAVSLSTRKRTLRRCHRGSYREQIAAACFEHAWTAGDVSLVLYDVTTLYFEAEKEDDLRKVGYSKERRVDPQIVVGLLVDRQGFPLEIGCYEGNKAETATIVPIVKAFQARHGLADMVVVADAGMLSSANLKALDEAGLRFIVGSRVTKAPKDLASHFRWHGDAFTDGQIIDTLTPRHAGRRPENDRLVKAEPAWNPQEHPGSWRAVWAYSSKRAARDSVTLTLQENRAKAVVAGEKAARTPRFVKTTNGSRSLDDTALARARALVGLKGYVTNIRAHVMPAGEVIASYHDLWQVEQSFRMSKTDLRARPMFARTRDAIEAHLTIVFAALAISRVVQNRTGLSLRRVLRTLGPLRSATVEINGVITTIPPALGPDEATILNALHHPASRH</sequence>
<dbReference type="Pfam" id="PF01609">
    <property type="entry name" value="DDE_Tnp_1"/>
    <property type="match status" value="1"/>
</dbReference>
<dbReference type="EMBL" id="BAABGM010000015">
    <property type="protein sequence ID" value="GAA4408675.1"/>
    <property type="molecule type" value="Genomic_DNA"/>
</dbReference>
<proteinExistence type="predicted"/>
<dbReference type="SUPFAM" id="SSF53098">
    <property type="entry name" value="Ribonuclease H-like"/>
    <property type="match status" value="1"/>
</dbReference>